<dbReference type="EMBL" id="KN831768">
    <property type="protein sequence ID" value="KIM49672.1"/>
    <property type="molecule type" value="Genomic_DNA"/>
</dbReference>
<accession>A0A0C2Z965</accession>
<keyword evidence="4" id="KW-1185">Reference proteome</keyword>
<dbReference type="HOGENOM" id="CLU_150180_0_0_1"/>
<name>A0A0C2Z965_HEBCY</name>
<evidence type="ECO:0000313" key="4">
    <source>
        <dbReference type="Proteomes" id="UP000053424"/>
    </source>
</evidence>
<keyword evidence="2" id="KW-0119">Carbohydrate metabolism</keyword>
<reference evidence="3 4" key="1">
    <citation type="submission" date="2014-04" db="EMBL/GenBank/DDBJ databases">
        <authorList>
            <consortium name="DOE Joint Genome Institute"/>
            <person name="Kuo A."/>
            <person name="Gay G."/>
            <person name="Dore J."/>
            <person name="Kohler A."/>
            <person name="Nagy L.G."/>
            <person name="Floudas D."/>
            <person name="Copeland A."/>
            <person name="Barry K.W."/>
            <person name="Cichocki N."/>
            <person name="Veneault-Fourrey C."/>
            <person name="LaButti K."/>
            <person name="Lindquist E.A."/>
            <person name="Lipzen A."/>
            <person name="Lundell T."/>
            <person name="Morin E."/>
            <person name="Murat C."/>
            <person name="Sun H."/>
            <person name="Tunlid A."/>
            <person name="Henrissat B."/>
            <person name="Grigoriev I.V."/>
            <person name="Hibbett D.S."/>
            <person name="Martin F."/>
            <person name="Nordberg H.P."/>
            <person name="Cantor M.N."/>
            <person name="Hua S.X."/>
        </authorList>
    </citation>
    <scope>NUCLEOTIDE SEQUENCE [LARGE SCALE GENOMIC DNA]</scope>
    <source>
        <strain evidence="4">h7</strain>
    </source>
</reference>
<dbReference type="InterPro" id="IPR013319">
    <property type="entry name" value="GH11/12"/>
</dbReference>
<keyword evidence="2" id="KW-0326">Glycosidase</keyword>
<dbReference type="AlphaFoldDB" id="A0A0C2Z965"/>
<evidence type="ECO:0000313" key="3">
    <source>
        <dbReference type="EMBL" id="KIM49672.1"/>
    </source>
</evidence>
<dbReference type="PANTHER" id="PTHR34002">
    <property type="entry name" value="BLR1656 PROTEIN"/>
    <property type="match status" value="1"/>
</dbReference>
<reference evidence="4" key="2">
    <citation type="submission" date="2015-01" db="EMBL/GenBank/DDBJ databases">
        <title>Evolutionary Origins and Diversification of the Mycorrhizal Mutualists.</title>
        <authorList>
            <consortium name="DOE Joint Genome Institute"/>
            <consortium name="Mycorrhizal Genomics Consortium"/>
            <person name="Kohler A."/>
            <person name="Kuo A."/>
            <person name="Nagy L.G."/>
            <person name="Floudas D."/>
            <person name="Copeland A."/>
            <person name="Barry K.W."/>
            <person name="Cichocki N."/>
            <person name="Veneault-Fourrey C."/>
            <person name="LaButti K."/>
            <person name="Lindquist E.A."/>
            <person name="Lipzen A."/>
            <person name="Lundell T."/>
            <person name="Morin E."/>
            <person name="Murat C."/>
            <person name="Riley R."/>
            <person name="Ohm R."/>
            <person name="Sun H."/>
            <person name="Tunlid A."/>
            <person name="Henrissat B."/>
            <person name="Grigoriev I.V."/>
            <person name="Hibbett D.S."/>
            <person name="Martin F."/>
        </authorList>
    </citation>
    <scope>NUCLEOTIDE SEQUENCE [LARGE SCALE GENOMIC DNA]</scope>
    <source>
        <strain evidence="4">h7</strain>
    </source>
</reference>
<organism evidence="3 4">
    <name type="scientific">Hebeloma cylindrosporum</name>
    <dbReference type="NCBI Taxonomy" id="76867"/>
    <lineage>
        <taxon>Eukaryota</taxon>
        <taxon>Fungi</taxon>
        <taxon>Dikarya</taxon>
        <taxon>Basidiomycota</taxon>
        <taxon>Agaricomycotina</taxon>
        <taxon>Agaricomycetes</taxon>
        <taxon>Agaricomycetidae</taxon>
        <taxon>Agaricales</taxon>
        <taxon>Agaricineae</taxon>
        <taxon>Hymenogastraceae</taxon>
        <taxon>Hebeloma</taxon>
    </lineage>
</organism>
<dbReference type="InterPro" id="IPR002594">
    <property type="entry name" value="GH12"/>
</dbReference>
<proteinExistence type="inferred from homology"/>
<protein>
    <submittedName>
        <fullName evidence="3">Glycoside hydrolase family 12 protein</fullName>
    </submittedName>
</protein>
<sequence length="115" mass="12305">MANTAGATSSSTFEIMIWLSARGGAGPIGYQFDSKTINGVTWGVFKGTVSNWTVFSFVASDGITSFKQDLKPFFTYLINKQNVPSSHYLVQAQAGTEPFTGSATLAITSYSLSIN</sequence>
<dbReference type="STRING" id="686832.A0A0C2Z965"/>
<keyword evidence="2" id="KW-0624">Polysaccharide degradation</keyword>
<evidence type="ECO:0000256" key="2">
    <source>
        <dbReference type="RuleBase" id="RU361163"/>
    </source>
</evidence>
<gene>
    <name evidence="3" type="ORF">M413DRAFT_113964</name>
</gene>
<dbReference type="GO" id="GO:0000272">
    <property type="term" value="P:polysaccharide catabolic process"/>
    <property type="evidence" value="ECO:0007669"/>
    <property type="project" value="UniProtKB-KW"/>
</dbReference>
<dbReference type="PANTHER" id="PTHR34002:SF9">
    <property type="entry name" value="XYLOGLUCAN-SPECIFIC ENDO-BETA-1,4-GLUCANASE A"/>
    <property type="match status" value="1"/>
</dbReference>
<evidence type="ECO:0000256" key="1">
    <source>
        <dbReference type="ARBA" id="ARBA00005519"/>
    </source>
</evidence>
<dbReference type="SUPFAM" id="SSF49899">
    <property type="entry name" value="Concanavalin A-like lectins/glucanases"/>
    <property type="match status" value="1"/>
</dbReference>
<dbReference type="Pfam" id="PF01670">
    <property type="entry name" value="Glyco_hydro_12"/>
    <property type="match status" value="1"/>
</dbReference>
<dbReference type="InterPro" id="IPR013320">
    <property type="entry name" value="ConA-like_dom_sf"/>
</dbReference>
<comment type="similarity">
    <text evidence="1 2">Belongs to the glycosyl hydrolase 12 (cellulase H) family.</text>
</comment>
<dbReference type="Gene3D" id="2.60.120.180">
    <property type="match status" value="1"/>
</dbReference>
<dbReference type="Proteomes" id="UP000053424">
    <property type="component" value="Unassembled WGS sequence"/>
</dbReference>
<keyword evidence="2 3" id="KW-0378">Hydrolase</keyword>
<dbReference type="OrthoDB" id="89349at2759"/>
<dbReference type="GO" id="GO:0008810">
    <property type="term" value="F:cellulase activity"/>
    <property type="evidence" value="ECO:0007669"/>
    <property type="project" value="InterPro"/>
</dbReference>